<evidence type="ECO:0000313" key="1">
    <source>
        <dbReference type="EMBL" id="MBO8475181.1"/>
    </source>
</evidence>
<reference evidence="1" key="1">
    <citation type="submission" date="2020-10" db="EMBL/GenBank/DDBJ databases">
        <authorList>
            <person name="Gilroy R."/>
        </authorList>
    </citation>
    <scope>NUCLEOTIDE SEQUENCE</scope>
    <source>
        <strain evidence="1">B1-13419</strain>
    </source>
</reference>
<evidence type="ECO:0008006" key="3">
    <source>
        <dbReference type="Google" id="ProtNLM"/>
    </source>
</evidence>
<sequence>MKRFLAGIGMAMAVMSCSEKTPTTLAGQGEEPATAEVSTFNITASGFTDNNGQELLSNDLTKGDAIGLFIVHADGSVDDPLRMTLKDDGTWNIASNATDIIQHTEGDQYYAFYPYSSSVTAKTVDPSSADADGFFAGMIADWNVQENQSSANGFKSSLLMAAKGSLDINGDDYSISAVLEPKTVLAALSAWSIRYIFDNTPSIPDYIIPVSVSFDQIKPLFDNGTYYIQMNPAKGAVISCTVSGEKWSEDLSDAKPGSATVFSFSETSEKHHTLQTGDFFLADGSLLPKDADEAVVKAATVIGIVTNINPERISQSAKEALGGTVHGTVTSAKEAPAAAWYDSATDHDESDIGLVPKASHDYSAQQNAAALDSDIDGYGYTKAILEKRADDVAKNLYGAFSQTQTFAETAGGPAVSNTTGWYLPAMGEMFDFFRATCGIALSPDDEIMTGYDDGETKDNTWMWWDPVGVYPAAEINKALAKVADGNKTVIHEGKEDTIWYWTSSVLSARQAYSVVYTPSSFGTPTQKIECQANYKNMTAVSRLMLVF</sequence>
<accession>A0A9D9INT6</accession>
<evidence type="ECO:0000313" key="2">
    <source>
        <dbReference type="Proteomes" id="UP000823757"/>
    </source>
</evidence>
<protein>
    <recommendedName>
        <fullName evidence="3">Fimbrillin family protein</fullName>
    </recommendedName>
</protein>
<dbReference type="AlphaFoldDB" id="A0A9D9INT6"/>
<dbReference type="Proteomes" id="UP000823757">
    <property type="component" value="Unassembled WGS sequence"/>
</dbReference>
<comment type="caution">
    <text evidence="1">The sequence shown here is derived from an EMBL/GenBank/DDBJ whole genome shotgun (WGS) entry which is preliminary data.</text>
</comment>
<dbReference type="Gene3D" id="2.60.40.3570">
    <property type="match status" value="1"/>
</dbReference>
<name>A0A9D9INT6_9BACT</name>
<dbReference type="Gene3D" id="2.60.40.2620">
    <property type="entry name" value="Fimbrillin-like"/>
    <property type="match status" value="1"/>
</dbReference>
<proteinExistence type="predicted"/>
<dbReference type="EMBL" id="JADIMD010000117">
    <property type="protein sequence ID" value="MBO8475181.1"/>
    <property type="molecule type" value="Genomic_DNA"/>
</dbReference>
<reference evidence="1" key="2">
    <citation type="journal article" date="2021" name="PeerJ">
        <title>Extensive microbial diversity within the chicken gut microbiome revealed by metagenomics and culture.</title>
        <authorList>
            <person name="Gilroy R."/>
            <person name="Ravi A."/>
            <person name="Getino M."/>
            <person name="Pursley I."/>
            <person name="Horton D.L."/>
            <person name="Alikhan N.F."/>
            <person name="Baker D."/>
            <person name="Gharbi K."/>
            <person name="Hall N."/>
            <person name="Watson M."/>
            <person name="Adriaenssens E.M."/>
            <person name="Foster-Nyarko E."/>
            <person name="Jarju S."/>
            <person name="Secka A."/>
            <person name="Antonio M."/>
            <person name="Oren A."/>
            <person name="Chaudhuri R.R."/>
            <person name="La Ragione R."/>
            <person name="Hildebrand F."/>
            <person name="Pallen M.J."/>
        </authorList>
    </citation>
    <scope>NUCLEOTIDE SEQUENCE</scope>
    <source>
        <strain evidence="1">B1-13419</strain>
    </source>
</reference>
<organism evidence="1 2">
    <name type="scientific">Candidatus Cryptobacteroides faecigallinarum</name>
    <dbReference type="NCBI Taxonomy" id="2840763"/>
    <lineage>
        <taxon>Bacteria</taxon>
        <taxon>Pseudomonadati</taxon>
        <taxon>Bacteroidota</taxon>
        <taxon>Bacteroidia</taxon>
        <taxon>Bacteroidales</taxon>
        <taxon>Candidatus Cryptobacteroides</taxon>
    </lineage>
</organism>
<dbReference type="InterPro" id="IPR042278">
    <property type="entry name" value="Mfa-like_1_N"/>
</dbReference>
<gene>
    <name evidence="1" type="ORF">IAB91_07830</name>
</gene>
<dbReference type="PROSITE" id="PS51257">
    <property type="entry name" value="PROKAR_LIPOPROTEIN"/>
    <property type="match status" value="1"/>
</dbReference>
<dbReference type="CDD" id="cd13120">
    <property type="entry name" value="BF2867_like_N"/>
    <property type="match status" value="1"/>
</dbReference>